<dbReference type="PANTHER" id="PTHR37299:SF1">
    <property type="entry name" value="STAGE 0 SPORULATION PROTEIN A HOMOLOG"/>
    <property type="match status" value="1"/>
</dbReference>
<keyword evidence="1" id="KW-0597">Phosphoprotein</keyword>
<dbReference type="EMBL" id="BMKK01000002">
    <property type="protein sequence ID" value="GGD51401.1"/>
    <property type="molecule type" value="Genomic_DNA"/>
</dbReference>
<name>A0A916YMC7_9BACT</name>
<dbReference type="Pfam" id="PF04397">
    <property type="entry name" value="LytTR"/>
    <property type="match status" value="1"/>
</dbReference>
<dbReference type="PANTHER" id="PTHR37299">
    <property type="entry name" value="TRANSCRIPTIONAL REGULATOR-RELATED"/>
    <property type="match status" value="1"/>
</dbReference>
<keyword evidence="4" id="KW-0238">DNA-binding</keyword>
<evidence type="ECO:0000259" key="2">
    <source>
        <dbReference type="PROSITE" id="PS50110"/>
    </source>
</evidence>
<evidence type="ECO:0000313" key="5">
    <source>
        <dbReference type="Proteomes" id="UP000609064"/>
    </source>
</evidence>
<dbReference type="SMART" id="SM00448">
    <property type="entry name" value="REC"/>
    <property type="match status" value="1"/>
</dbReference>
<dbReference type="Pfam" id="PF00072">
    <property type="entry name" value="Response_reg"/>
    <property type="match status" value="1"/>
</dbReference>
<keyword evidence="5" id="KW-1185">Reference proteome</keyword>
<dbReference type="InterPro" id="IPR011006">
    <property type="entry name" value="CheY-like_superfamily"/>
</dbReference>
<dbReference type="Gene3D" id="2.40.50.1020">
    <property type="entry name" value="LytTr DNA-binding domain"/>
    <property type="match status" value="1"/>
</dbReference>
<comment type="caution">
    <text evidence="4">The sequence shown here is derived from an EMBL/GenBank/DDBJ whole genome shotgun (WGS) entry which is preliminary data.</text>
</comment>
<evidence type="ECO:0000259" key="3">
    <source>
        <dbReference type="PROSITE" id="PS50930"/>
    </source>
</evidence>
<reference evidence="4" key="2">
    <citation type="submission" date="2020-09" db="EMBL/GenBank/DDBJ databases">
        <authorList>
            <person name="Sun Q."/>
            <person name="Zhou Y."/>
        </authorList>
    </citation>
    <scope>NUCLEOTIDE SEQUENCE</scope>
    <source>
        <strain evidence="4">CGMCC 1.15958</strain>
    </source>
</reference>
<sequence length="248" mass="28378">MLKVIIIDDEEDARYLLRKALEENFKETIQIVGETDGYKKGVALLESVPCDVAFLDIKMPDGTGFDILTAIENKNFSVVFITAFDRFAIKAFEFSAVGYLVKPFKISDLTKTIDRILEQREKTVKDSSTTFKILLESYSEQKIRKIVVPNTDGFTVVMLEEILYINSVRNYSEFHLVNNTRVLTSKPLINYDTLLSEQGFFRIHHSYLINLSHLKAFVRSEGGAVKMINGDLLPVSRQKKSELMDKFL</sequence>
<dbReference type="PROSITE" id="PS50110">
    <property type="entry name" value="RESPONSE_REGULATORY"/>
    <property type="match status" value="1"/>
</dbReference>
<accession>A0A916YMC7</accession>
<dbReference type="GO" id="GO:0000156">
    <property type="term" value="F:phosphorelay response regulator activity"/>
    <property type="evidence" value="ECO:0007669"/>
    <property type="project" value="InterPro"/>
</dbReference>
<evidence type="ECO:0000313" key="4">
    <source>
        <dbReference type="EMBL" id="GGD51401.1"/>
    </source>
</evidence>
<feature type="modified residue" description="4-aspartylphosphate" evidence="1">
    <location>
        <position position="56"/>
    </location>
</feature>
<protein>
    <submittedName>
        <fullName evidence="4">DNA-binding response regulator</fullName>
    </submittedName>
</protein>
<evidence type="ECO:0000256" key="1">
    <source>
        <dbReference type="PROSITE-ProRule" id="PRU00169"/>
    </source>
</evidence>
<dbReference type="AlphaFoldDB" id="A0A916YMC7"/>
<dbReference type="GO" id="GO:0003677">
    <property type="term" value="F:DNA binding"/>
    <property type="evidence" value="ECO:0007669"/>
    <property type="project" value="UniProtKB-KW"/>
</dbReference>
<dbReference type="InterPro" id="IPR007492">
    <property type="entry name" value="LytTR_DNA-bd_dom"/>
</dbReference>
<organism evidence="4 5">
    <name type="scientific">Emticicia aquatilis</name>
    <dbReference type="NCBI Taxonomy" id="1537369"/>
    <lineage>
        <taxon>Bacteria</taxon>
        <taxon>Pseudomonadati</taxon>
        <taxon>Bacteroidota</taxon>
        <taxon>Cytophagia</taxon>
        <taxon>Cytophagales</taxon>
        <taxon>Leadbetterellaceae</taxon>
        <taxon>Emticicia</taxon>
    </lineage>
</organism>
<dbReference type="RefSeq" id="WP_188765376.1">
    <property type="nucleotide sequence ID" value="NZ_BMKK01000002.1"/>
</dbReference>
<dbReference type="InterPro" id="IPR001789">
    <property type="entry name" value="Sig_transdc_resp-reg_receiver"/>
</dbReference>
<dbReference type="PROSITE" id="PS50930">
    <property type="entry name" value="HTH_LYTTR"/>
    <property type="match status" value="1"/>
</dbReference>
<gene>
    <name evidence="4" type="ORF">GCM10011514_14540</name>
</gene>
<dbReference type="SUPFAM" id="SSF52172">
    <property type="entry name" value="CheY-like"/>
    <property type="match status" value="1"/>
</dbReference>
<reference evidence="4" key="1">
    <citation type="journal article" date="2014" name="Int. J. Syst. Evol. Microbiol.">
        <title>Complete genome sequence of Corynebacterium casei LMG S-19264T (=DSM 44701T), isolated from a smear-ripened cheese.</title>
        <authorList>
            <consortium name="US DOE Joint Genome Institute (JGI-PGF)"/>
            <person name="Walter F."/>
            <person name="Albersmeier A."/>
            <person name="Kalinowski J."/>
            <person name="Ruckert C."/>
        </authorList>
    </citation>
    <scope>NUCLEOTIDE SEQUENCE</scope>
    <source>
        <strain evidence="4">CGMCC 1.15958</strain>
    </source>
</reference>
<dbReference type="Gene3D" id="3.40.50.2300">
    <property type="match status" value="1"/>
</dbReference>
<feature type="domain" description="HTH LytTR-type" evidence="3">
    <location>
        <begin position="146"/>
        <end position="248"/>
    </location>
</feature>
<dbReference type="SMART" id="SM00850">
    <property type="entry name" value="LytTR"/>
    <property type="match status" value="1"/>
</dbReference>
<dbReference type="Proteomes" id="UP000609064">
    <property type="component" value="Unassembled WGS sequence"/>
</dbReference>
<dbReference type="InterPro" id="IPR046947">
    <property type="entry name" value="LytR-like"/>
</dbReference>
<feature type="domain" description="Response regulatory" evidence="2">
    <location>
        <begin position="3"/>
        <end position="117"/>
    </location>
</feature>
<proteinExistence type="predicted"/>